<dbReference type="VEuPathDB" id="VectorBase:PHUM463180"/>
<keyword evidence="4" id="KW-1185">Reference proteome</keyword>
<dbReference type="PANTHER" id="PTHR23159">
    <property type="entry name" value="CENTROSOMAL PROTEIN 2"/>
    <property type="match status" value="1"/>
</dbReference>
<evidence type="ECO:0000313" key="2">
    <source>
        <dbReference type="EMBL" id="EEB17370.1"/>
    </source>
</evidence>
<feature type="coiled-coil region" evidence="1">
    <location>
        <begin position="482"/>
        <end position="568"/>
    </location>
</feature>
<keyword evidence="2" id="KW-0436">Ligase</keyword>
<dbReference type="HOGENOM" id="CLU_272408_0_0_1"/>
<dbReference type="EnsemblMetazoa" id="PHUM463180-RA">
    <property type="protein sequence ID" value="PHUM463180-PA"/>
    <property type="gene ID" value="PHUM463180"/>
</dbReference>
<evidence type="ECO:0000313" key="3">
    <source>
        <dbReference type="EnsemblMetazoa" id="PHUM463180-PA"/>
    </source>
</evidence>
<name>E0VVG4_PEDHC</name>
<dbReference type="PANTHER" id="PTHR23159:SF31">
    <property type="entry name" value="CENTROSOME-ASSOCIATED PROTEIN CEP250 ISOFORM X1"/>
    <property type="match status" value="1"/>
</dbReference>
<evidence type="ECO:0000256" key="1">
    <source>
        <dbReference type="SAM" id="Coils"/>
    </source>
</evidence>
<dbReference type="EMBL" id="AAZO01005639">
    <property type="status" value="NOT_ANNOTATED_CDS"/>
    <property type="molecule type" value="Genomic_DNA"/>
</dbReference>
<reference evidence="3" key="3">
    <citation type="submission" date="2021-02" db="UniProtKB">
        <authorList>
            <consortium name="EnsemblMetazoa"/>
        </authorList>
    </citation>
    <scope>IDENTIFICATION</scope>
    <source>
        <strain evidence="3">USDA</strain>
    </source>
</reference>
<organism>
    <name type="scientific">Pediculus humanus subsp. corporis</name>
    <name type="common">Body louse</name>
    <dbReference type="NCBI Taxonomy" id="121224"/>
    <lineage>
        <taxon>Eukaryota</taxon>
        <taxon>Metazoa</taxon>
        <taxon>Ecdysozoa</taxon>
        <taxon>Arthropoda</taxon>
        <taxon>Hexapoda</taxon>
        <taxon>Insecta</taxon>
        <taxon>Pterygota</taxon>
        <taxon>Neoptera</taxon>
        <taxon>Paraneoptera</taxon>
        <taxon>Psocodea</taxon>
        <taxon>Troctomorpha</taxon>
        <taxon>Phthiraptera</taxon>
        <taxon>Anoplura</taxon>
        <taxon>Pediculidae</taxon>
        <taxon>Pediculus</taxon>
    </lineage>
</organism>
<gene>
    <name evidence="3" type="primary">8238552</name>
    <name evidence="2" type="ORF">Phum_PHUM463180</name>
</gene>
<dbReference type="AlphaFoldDB" id="E0VVG4"/>
<feature type="coiled-coil region" evidence="1">
    <location>
        <begin position="256"/>
        <end position="283"/>
    </location>
</feature>
<feature type="coiled-coil region" evidence="1">
    <location>
        <begin position="798"/>
        <end position="972"/>
    </location>
</feature>
<dbReference type="EMBL" id="DS235811">
    <property type="protein sequence ID" value="EEB17370.1"/>
    <property type="molecule type" value="Genomic_DNA"/>
</dbReference>
<dbReference type="GeneID" id="8238552"/>
<reference evidence="2" key="2">
    <citation type="submission" date="2007-04" db="EMBL/GenBank/DDBJ databases">
        <title>The genome of the human body louse.</title>
        <authorList>
            <consortium name="The Human Body Louse Genome Consortium"/>
            <person name="Kirkness E."/>
            <person name="Walenz B."/>
            <person name="Hass B."/>
            <person name="Bruggner R."/>
            <person name="Strausberg R."/>
        </authorList>
    </citation>
    <scope>NUCLEOTIDE SEQUENCE</scope>
    <source>
        <strain evidence="2">USDA</strain>
    </source>
</reference>
<feature type="coiled-coil region" evidence="1">
    <location>
        <begin position="629"/>
        <end position="663"/>
    </location>
</feature>
<feature type="coiled-coil region" evidence="1">
    <location>
        <begin position="1018"/>
        <end position="1098"/>
    </location>
</feature>
<protein>
    <submittedName>
        <fullName evidence="2 3">Ubiquitin-protein ligase BRE1, putative</fullName>
    </submittedName>
</protein>
<reference evidence="2" key="1">
    <citation type="submission" date="2007-04" db="EMBL/GenBank/DDBJ databases">
        <title>Annotation of Pediculus humanus corporis strain USDA.</title>
        <authorList>
            <person name="Kirkness E."/>
            <person name="Hannick L."/>
            <person name="Hass B."/>
            <person name="Bruggner R."/>
            <person name="Lawson D."/>
            <person name="Bidwell S."/>
            <person name="Joardar V."/>
            <person name="Caler E."/>
            <person name="Walenz B."/>
            <person name="Inman J."/>
            <person name="Schobel S."/>
            <person name="Galinsky K."/>
            <person name="Amedeo P."/>
            <person name="Strausberg R."/>
        </authorList>
    </citation>
    <scope>NUCLEOTIDE SEQUENCE</scope>
    <source>
        <strain evidence="2">USDA</strain>
    </source>
</reference>
<keyword evidence="1" id="KW-0175">Coiled coil</keyword>
<dbReference type="CTD" id="8238552"/>
<evidence type="ECO:0000313" key="4">
    <source>
        <dbReference type="Proteomes" id="UP000009046"/>
    </source>
</evidence>
<dbReference type="Proteomes" id="UP000009046">
    <property type="component" value="Unassembled WGS sequence"/>
</dbReference>
<sequence length="1186" mass="137620">MNNYYQSNFDGPDSGFFSATFLPTIKKDKNGNDSIGDTSKLRTEFESFKTSLDISDGGMQQHGYEVLYDAVNRVEENLRSLFDTHKCGLSNCKNIIQKELGKICTLKKNLISLMNNKNYNNYEKLNVPSKESVSCKCDLNDIEVIKERAVTGVAVLEEMKEQLEISAQLIQKYIPQAKKFECLRNEFDSITDELCCCLEKLKHSLCKPCNPKNVGAYSSGDEIVETEDDSMQNEMLRYKYDQRIMEEEICNQENKIKKLQQISMELEDELAQKRAQIGCENREIDCRMVEICRSIDLMKGMTQQLRDVQSTSYPFTSDNEDNYCLQKNLSPLKIFFITLQKFSGTVEKTQDMMAHSLTIKEDNEKLEEKIGHLEKCVYNKDETLRALQNTVKFRECQLEEFKSKMELSVTSKLSQDVEEKCRLISNLQEIVKKCKQYEVSPPRSSSRWICSWSKGSRHVNVWTVQIESLQFKICELDNKLKKSEKDKMVNDLQQELECREREIEELCERSEKTECEFEEKIFQLNEEIKQLRGELNNNSLNDQYVAQINMLEDTIRKSECQKQIYNEKICDLENMLKTTASAREEEQKILMEKLCDEKNENVKNKATITQLNETIRQRVLNEKLLKQCVDKYEEDNKSLKVENEELKNELNMRNNLLDSVQNNGNVNVSEFEEFICQLKMQKADIKSRCCNLKAELNREIKMKKMLESRVDDLNLMLESKLEETLTKINIGSKSNISYKSKENMNENSPCQCTCKKKENDLNDIENTKLFTRLLISGIELESLKSEYFASQANKDCLISRLKYEVMCLEKDLEELKTKNEELSEENKKLRCDFESIMEKSFSVENTFKEKQKELCAKLRSTLSEKNELLSSVDKLQNQLEQICYENVNKDEINKELADECSRLKINIQNLQSELRCAKENYDALDKKYQALLEQFKNLDKKKANLENLYRDLNNENCELQDLKISMEKELCELRAQNVILKNKFTVLSKKDALNGLKTLENKVIPELQQEISEKNCCIDNLMVELNDSNASCQRMRNEALRVILHTKKYLGAQRYANEALKSRLDCSNEQESMLEAENSELEEELNAVTQMNDFLICQLKGFKNDVADVAEPRSHAPLPWGCATVERDTSSSEYLAESGFQSLQESPTNMERHLCNCSNQGIKRGSSQCINLRKKSSGLTESSPCR</sequence>
<accession>E0VVG4</accession>
<dbReference type="KEGG" id="phu:Phum_PHUM463180"/>
<proteinExistence type="predicted"/>
<dbReference type="GO" id="GO:0016874">
    <property type="term" value="F:ligase activity"/>
    <property type="evidence" value="ECO:0007669"/>
    <property type="project" value="UniProtKB-KW"/>
</dbReference>
<dbReference type="Gene3D" id="1.20.5.1700">
    <property type="match status" value="1"/>
</dbReference>
<dbReference type="RefSeq" id="XP_002430108.1">
    <property type="nucleotide sequence ID" value="XM_002430063.1"/>
</dbReference>
<dbReference type="InParanoid" id="E0VVG4"/>